<dbReference type="EMBL" id="LAZR01032170">
    <property type="protein sequence ID" value="KKL51656.1"/>
    <property type="molecule type" value="Genomic_DNA"/>
</dbReference>
<accession>A0A0F9DD59</accession>
<dbReference type="AlphaFoldDB" id="A0A0F9DD59"/>
<sequence length="120" mass="13897">MADFTKPTEMSDLDLAFPANALDYMPPMGDIPEEFTFNAGSKWNRFISDWFFLGLEERTMLPKEGIDEDIALRHIGMILGSFQPKHEHKEAAAAYLLSLWFEDVKWKARKVRTWRGRSNG</sequence>
<reference evidence="1" key="1">
    <citation type="journal article" date="2015" name="Nature">
        <title>Complex archaea that bridge the gap between prokaryotes and eukaryotes.</title>
        <authorList>
            <person name="Spang A."/>
            <person name="Saw J.H."/>
            <person name="Jorgensen S.L."/>
            <person name="Zaremba-Niedzwiedzka K."/>
            <person name="Martijn J."/>
            <person name="Lind A.E."/>
            <person name="van Eijk R."/>
            <person name="Schleper C."/>
            <person name="Guy L."/>
            <person name="Ettema T.J."/>
        </authorList>
    </citation>
    <scope>NUCLEOTIDE SEQUENCE</scope>
</reference>
<evidence type="ECO:0000313" key="1">
    <source>
        <dbReference type="EMBL" id="KKL51656.1"/>
    </source>
</evidence>
<proteinExistence type="predicted"/>
<gene>
    <name evidence="1" type="ORF">LCGC14_2293340</name>
</gene>
<organism evidence="1">
    <name type="scientific">marine sediment metagenome</name>
    <dbReference type="NCBI Taxonomy" id="412755"/>
    <lineage>
        <taxon>unclassified sequences</taxon>
        <taxon>metagenomes</taxon>
        <taxon>ecological metagenomes</taxon>
    </lineage>
</organism>
<name>A0A0F9DD59_9ZZZZ</name>
<comment type="caution">
    <text evidence="1">The sequence shown here is derived from an EMBL/GenBank/DDBJ whole genome shotgun (WGS) entry which is preliminary data.</text>
</comment>
<protein>
    <submittedName>
        <fullName evidence="1">Uncharacterized protein</fullName>
    </submittedName>
</protein>